<evidence type="ECO:0000256" key="2">
    <source>
        <dbReference type="PROSITE-ProRule" id="PRU00191"/>
    </source>
</evidence>
<dbReference type="InterPro" id="IPR036860">
    <property type="entry name" value="SH2_dom_sf"/>
</dbReference>
<dbReference type="SMART" id="SM00233">
    <property type="entry name" value="PH"/>
    <property type="match status" value="1"/>
</dbReference>
<dbReference type="Proteomes" id="UP000507470">
    <property type="component" value="Unassembled WGS sequence"/>
</dbReference>
<dbReference type="GO" id="GO:0007165">
    <property type="term" value="P:signal transduction"/>
    <property type="evidence" value="ECO:0007669"/>
    <property type="project" value="InterPro"/>
</dbReference>
<dbReference type="PROSITE" id="PS50001">
    <property type="entry name" value="SH2"/>
    <property type="match status" value="1"/>
</dbReference>
<dbReference type="SUPFAM" id="SSF55550">
    <property type="entry name" value="SH2 domain"/>
    <property type="match status" value="1"/>
</dbReference>
<feature type="compositionally biased region" description="Polar residues" evidence="3">
    <location>
        <begin position="264"/>
        <end position="274"/>
    </location>
</feature>
<sequence>MSDTYSKIPQPFQNIGCQDLLKEAILNCGWVRKQHFASKLKLFRWPKVYMILSRGCIYYFRNEYCKTASGKFSLFGFNTVARATEIKDGEALYAFKINHTHPEEFKSYLFACSSEKEMKEWMKCIKEELKIANDSGKRDGDYYYTDGFMQKTQQTPEAQGSSADSGFGPSADGDTTSISSYNYKDIEESIYDDPTAFQPPSDYGLYAKKADEASDDEDIPDEPPPVPPRLANSDPRTKTKKKKKRKKNKNKMDELDQLPDISKVNVSRTQSAAKQQADAISAEMKNMFGKEKQKSTEEPSSTTSRQKKLSSVEQPEVDDVDEEEEDEDDGDKYWQSIHFEGEKEKASEIIRDIGENGVFLVRNGEDGGKVLVVFADNMPKKYKVNCKDDEYFIATAGPHAESLEELLFEYFTTDLPNTTVKLTTPFQQHPSFQ</sequence>
<feature type="compositionally biased region" description="Polar residues" evidence="3">
    <location>
        <begin position="153"/>
        <end position="164"/>
    </location>
</feature>
<dbReference type="Gene3D" id="2.30.29.30">
    <property type="entry name" value="Pleckstrin-homology domain (PH domain)/Phosphotyrosine-binding domain (PTB)"/>
    <property type="match status" value="1"/>
</dbReference>
<dbReference type="Pfam" id="PF00169">
    <property type="entry name" value="PH"/>
    <property type="match status" value="1"/>
</dbReference>
<evidence type="ECO:0000313" key="6">
    <source>
        <dbReference type="EMBL" id="CAC5387275.1"/>
    </source>
</evidence>
<dbReference type="InterPro" id="IPR000980">
    <property type="entry name" value="SH2"/>
</dbReference>
<organism evidence="6 7">
    <name type="scientific">Mytilus coruscus</name>
    <name type="common">Sea mussel</name>
    <dbReference type="NCBI Taxonomy" id="42192"/>
    <lineage>
        <taxon>Eukaryota</taxon>
        <taxon>Metazoa</taxon>
        <taxon>Spiralia</taxon>
        <taxon>Lophotrochozoa</taxon>
        <taxon>Mollusca</taxon>
        <taxon>Bivalvia</taxon>
        <taxon>Autobranchia</taxon>
        <taxon>Pteriomorphia</taxon>
        <taxon>Mytilida</taxon>
        <taxon>Mytiloidea</taxon>
        <taxon>Mytilidae</taxon>
        <taxon>Mytilinae</taxon>
        <taxon>Mytilus</taxon>
    </lineage>
</organism>
<evidence type="ECO:0000259" key="4">
    <source>
        <dbReference type="PROSITE" id="PS50001"/>
    </source>
</evidence>
<protein>
    <submittedName>
        <fullName evidence="6">SH3BP2</fullName>
    </submittedName>
</protein>
<evidence type="ECO:0000313" key="7">
    <source>
        <dbReference type="Proteomes" id="UP000507470"/>
    </source>
</evidence>
<feature type="domain" description="SH2" evidence="4">
    <location>
        <begin position="334"/>
        <end position="426"/>
    </location>
</feature>
<keyword evidence="7" id="KW-1185">Reference proteome</keyword>
<dbReference type="Gene3D" id="3.30.505.10">
    <property type="entry name" value="SH2 domain"/>
    <property type="match status" value="1"/>
</dbReference>
<dbReference type="PANTHER" id="PTHR15126:SF4">
    <property type="entry name" value="SH3 DOMAIN-BINDING PROTEIN 2"/>
    <property type="match status" value="1"/>
</dbReference>
<evidence type="ECO:0000256" key="3">
    <source>
        <dbReference type="SAM" id="MobiDB-lite"/>
    </source>
</evidence>
<feature type="region of interest" description="Disordered" evidence="3">
    <location>
        <begin position="211"/>
        <end position="333"/>
    </location>
</feature>
<feature type="region of interest" description="Disordered" evidence="3">
    <location>
        <begin position="153"/>
        <end position="179"/>
    </location>
</feature>
<dbReference type="EMBL" id="CACVKT020003995">
    <property type="protein sequence ID" value="CAC5387275.1"/>
    <property type="molecule type" value="Genomic_DNA"/>
</dbReference>
<dbReference type="PANTHER" id="PTHR15126">
    <property type="entry name" value="SH3-BINDING"/>
    <property type="match status" value="1"/>
</dbReference>
<feature type="domain" description="PH" evidence="5">
    <location>
        <begin position="24"/>
        <end position="130"/>
    </location>
</feature>
<accession>A0A6J8BTI5</accession>
<feature type="compositionally biased region" description="Acidic residues" evidence="3">
    <location>
        <begin position="315"/>
        <end position="330"/>
    </location>
</feature>
<dbReference type="AlphaFoldDB" id="A0A6J8BTI5"/>
<dbReference type="InterPro" id="IPR035848">
    <property type="entry name" value="SH3BP2"/>
</dbReference>
<dbReference type="InterPro" id="IPR001849">
    <property type="entry name" value="PH_domain"/>
</dbReference>
<feature type="compositionally biased region" description="Basic and acidic residues" evidence="3">
    <location>
        <begin position="288"/>
        <end position="297"/>
    </location>
</feature>
<dbReference type="SUPFAM" id="SSF50729">
    <property type="entry name" value="PH domain-like"/>
    <property type="match status" value="1"/>
</dbReference>
<keyword evidence="1 2" id="KW-0727">SH2 domain</keyword>
<dbReference type="Pfam" id="PF00017">
    <property type="entry name" value="SH2"/>
    <property type="match status" value="1"/>
</dbReference>
<feature type="compositionally biased region" description="Polar residues" evidence="3">
    <location>
        <begin position="298"/>
        <end position="313"/>
    </location>
</feature>
<dbReference type="GO" id="GO:0017124">
    <property type="term" value="F:SH3 domain binding"/>
    <property type="evidence" value="ECO:0007669"/>
    <property type="project" value="TreeGrafter"/>
</dbReference>
<evidence type="ECO:0000259" key="5">
    <source>
        <dbReference type="PROSITE" id="PS50003"/>
    </source>
</evidence>
<feature type="compositionally biased region" description="Basic residues" evidence="3">
    <location>
        <begin position="238"/>
        <end position="249"/>
    </location>
</feature>
<gene>
    <name evidence="6" type="ORF">MCOR_22633</name>
</gene>
<reference evidence="6 7" key="1">
    <citation type="submission" date="2020-06" db="EMBL/GenBank/DDBJ databases">
        <authorList>
            <person name="Li R."/>
            <person name="Bekaert M."/>
        </authorList>
    </citation>
    <scope>NUCLEOTIDE SEQUENCE [LARGE SCALE GENOMIC DNA]</scope>
    <source>
        <strain evidence="7">wild</strain>
    </source>
</reference>
<name>A0A6J8BTI5_MYTCO</name>
<proteinExistence type="predicted"/>
<dbReference type="InterPro" id="IPR011993">
    <property type="entry name" value="PH-like_dom_sf"/>
</dbReference>
<dbReference type="PROSITE" id="PS50003">
    <property type="entry name" value="PH_DOMAIN"/>
    <property type="match status" value="1"/>
</dbReference>
<evidence type="ECO:0000256" key="1">
    <source>
        <dbReference type="ARBA" id="ARBA00022999"/>
    </source>
</evidence>
<dbReference type="OrthoDB" id="10254483at2759"/>